<evidence type="ECO:0000256" key="2">
    <source>
        <dbReference type="ARBA" id="ARBA00008834"/>
    </source>
</evidence>
<evidence type="ECO:0000256" key="5">
    <source>
        <dbReference type="ARBA" id="ARBA00022801"/>
    </source>
</evidence>
<dbReference type="PROSITE" id="PS00502">
    <property type="entry name" value="POLYGALACTURONASE"/>
    <property type="match status" value="1"/>
</dbReference>
<accession>A0A200QJN5</accession>
<evidence type="ECO:0000256" key="6">
    <source>
        <dbReference type="ARBA" id="ARBA00023295"/>
    </source>
</evidence>
<keyword evidence="12" id="KW-1185">Reference proteome</keyword>
<dbReference type="InterPro" id="IPR012334">
    <property type="entry name" value="Pectin_lyas_fold"/>
</dbReference>
<keyword evidence="6 9" id="KW-0326">Glycosidase</keyword>
<keyword evidence="3" id="KW-0134">Cell wall</keyword>
<evidence type="ECO:0000313" key="12">
    <source>
        <dbReference type="Proteomes" id="UP000195402"/>
    </source>
</evidence>
<comment type="similarity">
    <text evidence="2 9">Belongs to the glycosyl hydrolase 28 family.</text>
</comment>
<dbReference type="GO" id="GO:0071555">
    <property type="term" value="P:cell wall organization"/>
    <property type="evidence" value="ECO:0007669"/>
    <property type="project" value="UniProtKB-KW"/>
</dbReference>
<dbReference type="GO" id="GO:0004650">
    <property type="term" value="F:polygalacturonase activity"/>
    <property type="evidence" value="ECO:0007669"/>
    <property type="project" value="InterPro"/>
</dbReference>
<evidence type="ECO:0000256" key="9">
    <source>
        <dbReference type="RuleBase" id="RU361169"/>
    </source>
</evidence>
<dbReference type="Gene3D" id="2.160.20.10">
    <property type="entry name" value="Single-stranded right-handed beta-helix, Pectin lyase-like"/>
    <property type="match status" value="1"/>
</dbReference>
<dbReference type="FunFam" id="2.160.20.10:FF:000004">
    <property type="entry name" value="Pectin lyase-like superfamily protein"/>
    <property type="match status" value="1"/>
</dbReference>
<sequence length="391" mass="42008">MTTLIIINYLLFLFFFSLLSSTNADLNVADYGATGDGKTDASPSFLRAWNAACNSLESQTTLYVPRKRYFLRPVIFQGPCRSSNITVHLDGILVAPDYIEMGSTDNWLTFVGLNGVSVVGGFLDGQGAPLWLCKGSVLKKCPAGSTSLAVYSSKNVVISNLTSIDAKLYHVVVHSCENVEIEGVRIYAPDDSPNTDGIHVQNTVNVRILKTGIKTGDDCISIGPGTKNLHINRVACGPGHGISIGSLGKGLEEDGVLNVTVTNAVFTGTMNGLRIKSWGRPSNGFVKGVVFKQVVMNNVHNPILIDQNYCPWSEGCPNQNSGIKISHVTYTDIKGTSASQVAMKFDCSATSPCKGIGLKDIKLTYQHQPAESFCRNIRGIARGVITPPSCL</sequence>
<dbReference type="AlphaFoldDB" id="A0A200QJN5"/>
<dbReference type="OrthoDB" id="187139at2759"/>
<dbReference type="EMBL" id="MVGT01001861">
    <property type="protein sequence ID" value="OVA10642.1"/>
    <property type="molecule type" value="Genomic_DNA"/>
</dbReference>
<dbReference type="OMA" id="DAKLYHV"/>
<organism evidence="11 12">
    <name type="scientific">Macleaya cordata</name>
    <name type="common">Five-seeded plume-poppy</name>
    <name type="synonym">Bocconia cordata</name>
    <dbReference type="NCBI Taxonomy" id="56857"/>
    <lineage>
        <taxon>Eukaryota</taxon>
        <taxon>Viridiplantae</taxon>
        <taxon>Streptophyta</taxon>
        <taxon>Embryophyta</taxon>
        <taxon>Tracheophyta</taxon>
        <taxon>Spermatophyta</taxon>
        <taxon>Magnoliopsida</taxon>
        <taxon>Ranunculales</taxon>
        <taxon>Papaveraceae</taxon>
        <taxon>Papaveroideae</taxon>
        <taxon>Macleaya</taxon>
    </lineage>
</organism>
<protein>
    <submittedName>
        <fullName evidence="11">Glycoside hydrolase</fullName>
    </submittedName>
</protein>
<dbReference type="InterPro" id="IPR011050">
    <property type="entry name" value="Pectin_lyase_fold/virulence"/>
</dbReference>
<feature type="chain" id="PRO_5012080711" evidence="10">
    <location>
        <begin position="25"/>
        <end position="391"/>
    </location>
</feature>
<comment type="caution">
    <text evidence="11">The sequence shown here is derived from an EMBL/GenBank/DDBJ whole genome shotgun (WGS) entry which is preliminary data.</text>
</comment>
<name>A0A200QJN5_MACCD</name>
<feature type="active site" evidence="8">
    <location>
        <position position="240"/>
    </location>
</feature>
<dbReference type="SMART" id="SM00710">
    <property type="entry name" value="PbH1"/>
    <property type="match status" value="3"/>
</dbReference>
<gene>
    <name evidence="11" type="ORF">BVC80_59g26</name>
</gene>
<keyword evidence="7" id="KW-0961">Cell wall biogenesis/degradation</keyword>
<evidence type="ECO:0000256" key="1">
    <source>
        <dbReference type="ARBA" id="ARBA00004191"/>
    </source>
</evidence>
<dbReference type="InterPro" id="IPR006626">
    <property type="entry name" value="PbH1"/>
</dbReference>
<reference evidence="11 12" key="1">
    <citation type="journal article" date="2017" name="Mol. Plant">
        <title>The Genome of Medicinal Plant Macleaya cordata Provides New Insights into Benzylisoquinoline Alkaloids Metabolism.</title>
        <authorList>
            <person name="Liu X."/>
            <person name="Liu Y."/>
            <person name="Huang P."/>
            <person name="Ma Y."/>
            <person name="Qing Z."/>
            <person name="Tang Q."/>
            <person name="Cao H."/>
            <person name="Cheng P."/>
            <person name="Zheng Y."/>
            <person name="Yuan Z."/>
            <person name="Zhou Y."/>
            <person name="Liu J."/>
            <person name="Tang Z."/>
            <person name="Zhuo Y."/>
            <person name="Zhang Y."/>
            <person name="Yu L."/>
            <person name="Huang J."/>
            <person name="Yang P."/>
            <person name="Peng Q."/>
            <person name="Zhang J."/>
            <person name="Jiang W."/>
            <person name="Zhang Z."/>
            <person name="Lin K."/>
            <person name="Ro D.K."/>
            <person name="Chen X."/>
            <person name="Xiong X."/>
            <person name="Shang Y."/>
            <person name="Huang S."/>
            <person name="Zeng J."/>
        </authorList>
    </citation>
    <scope>NUCLEOTIDE SEQUENCE [LARGE SCALE GENOMIC DNA]</scope>
    <source>
        <strain evidence="12">cv. BLH2017</strain>
        <tissue evidence="11">Root</tissue>
    </source>
</reference>
<keyword evidence="4" id="KW-0964">Secreted</keyword>
<evidence type="ECO:0000256" key="8">
    <source>
        <dbReference type="PROSITE-ProRule" id="PRU10052"/>
    </source>
</evidence>
<evidence type="ECO:0000256" key="4">
    <source>
        <dbReference type="ARBA" id="ARBA00022525"/>
    </source>
</evidence>
<dbReference type="PANTHER" id="PTHR31375">
    <property type="match status" value="1"/>
</dbReference>
<dbReference type="Proteomes" id="UP000195402">
    <property type="component" value="Unassembled WGS sequence"/>
</dbReference>
<keyword evidence="5 9" id="KW-0378">Hydrolase</keyword>
<evidence type="ECO:0000256" key="3">
    <source>
        <dbReference type="ARBA" id="ARBA00022512"/>
    </source>
</evidence>
<evidence type="ECO:0000256" key="7">
    <source>
        <dbReference type="ARBA" id="ARBA00023316"/>
    </source>
</evidence>
<proteinExistence type="inferred from homology"/>
<dbReference type="InterPro" id="IPR000743">
    <property type="entry name" value="Glyco_hydro_28"/>
</dbReference>
<dbReference type="SUPFAM" id="SSF51126">
    <property type="entry name" value="Pectin lyase-like"/>
    <property type="match status" value="1"/>
</dbReference>
<dbReference type="Pfam" id="PF00295">
    <property type="entry name" value="Glyco_hydro_28"/>
    <property type="match status" value="1"/>
</dbReference>
<evidence type="ECO:0000256" key="10">
    <source>
        <dbReference type="SAM" id="SignalP"/>
    </source>
</evidence>
<dbReference type="InParanoid" id="A0A200QJN5"/>
<comment type="subcellular location">
    <subcellularLocation>
        <location evidence="1">Secreted</location>
        <location evidence="1">Cell wall</location>
    </subcellularLocation>
</comment>
<feature type="signal peptide" evidence="10">
    <location>
        <begin position="1"/>
        <end position="24"/>
    </location>
</feature>
<dbReference type="STRING" id="56857.A0A200QJN5"/>
<keyword evidence="10" id="KW-0732">Signal</keyword>
<evidence type="ECO:0000313" key="11">
    <source>
        <dbReference type="EMBL" id="OVA10642.1"/>
    </source>
</evidence>
<dbReference type="GO" id="GO:0005975">
    <property type="term" value="P:carbohydrate metabolic process"/>
    <property type="evidence" value="ECO:0007669"/>
    <property type="project" value="InterPro"/>
</dbReference>